<evidence type="ECO:0000313" key="1">
    <source>
        <dbReference type="EMBL" id="KAI5664873.1"/>
    </source>
</evidence>
<reference evidence="2" key="1">
    <citation type="journal article" date="2023" name="Nat. Plants">
        <title>Single-cell RNA sequencing provides a high-resolution roadmap for understanding the multicellular compartmentation of specialized metabolism.</title>
        <authorList>
            <person name="Sun S."/>
            <person name="Shen X."/>
            <person name="Li Y."/>
            <person name="Li Y."/>
            <person name="Wang S."/>
            <person name="Li R."/>
            <person name="Zhang H."/>
            <person name="Shen G."/>
            <person name="Guo B."/>
            <person name="Wei J."/>
            <person name="Xu J."/>
            <person name="St-Pierre B."/>
            <person name="Chen S."/>
            <person name="Sun C."/>
        </authorList>
    </citation>
    <scope>NUCLEOTIDE SEQUENCE [LARGE SCALE GENOMIC DNA]</scope>
</reference>
<gene>
    <name evidence="1" type="ORF">M9H77_24196</name>
</gene>
<comment type="caution">
    <text evidence="1">The sequence shown here is derived from an EMBL/GenBank/DDBJ whole genome shotgun (WGS) entry which is preliminary data.</text>
</comment>
<keyword evidence="2" id="KW-1185">Reference proteome</keyword>
<proteinExistence type="predicted"/>
<sequence>MEKRLKVFVYNEGDPPIFHFGPCKQTYAIEGYFIQAIEISHFRTNDPSKAHLFFLPISITMLTKVVYVPNSHQWTQMKNTASDYINVISHKYPYWNQTLGADHFMLACHDWGPEISFSVPYLYQNSIRALCNANTSEKFNPSKDVSIPEIHLPWGTTDGLLGGPSPSKRPVLVFYAGGIHGPIRPILLKYWENKDEDVQIYKYLPKGISYYGMMRKSKYCICPSGFEVASPRMVEALYVGCVPVLIKDGYVMPFSDVLDWKTFSVIIPVKDIPNLKKILMGISQRKYIKMQRRGRQVRRHFEVNSPPKPFDVFHMILHSIWLRRLNFRSGIQYSKDGDSTDSGYDVSSASDNDNGDNDEEDDISTSLNPLFSIIDDLIESETIRLLDWNDAMTDLQLGMKFIDKNPSN</sequence>
<organism evidence="1 2">
    <name type="scientific">Catharanthus roseus</name>
    <name type="common">Madagascar periwinkle</name>
    <name type="synonym">Vinca rosea</name>
    <dbReference type="NCBI Taxonomy" id="4058"/>
    <lineage>
        <taxon>Eukaryota</taxon>
        <taxon>Viridiplantae</taxon>
        <taxon>Streptophyta</taxon>
        <taxon>Embryophyta</taxon>
        <taxon>Tracheophyta</taxon>
        <taxon>Spermatophyta</taxon>
        <taxon>Magnoliopsida</taxon>
        <taxon>eudicotyledons</taxon>
        <taxon>Gunneridae</taxon>
        <taxon>Pentapetalae</taxon>
        <taxon>asterids</taxon>
        <taxon>lamiids</taxon>
        <taxon>Gentianales</taxon>
        <taxon>Apocynaceae</taxon>
        <taxon>Rauvolfioideae</taxon>
        <taxon>Vinceae</taxon>
        <taxon>Catharanthinae</taxon>
        <taxon>Catharanthus</taxon>
    </lineage>
</organism>
<evidence type="ECO:0000313" key="2">
    <source>
        <dbReference type="Proteomes" id="UP001060085"/>
    </source>
</evidence>
<accession>A0ACC0AV57</accession>
<dbReference type="EMBL" id="CM044705">
    <property type="protein sequence ID" value="KAI5664873.1"/>
    <property type="molecule type" value="Genomic_DNA"/>
</dbReference>
<dbReference type="Proteomes" id="UP001060085">
    <property type="component" value="Linkage Group LG05"/>
</dbReference>
<protein>
    <submittedName>
        <fullName evidence="1">Uncharacterized protein</fullName>
    </submittedName>
</protein>
<name>A0ACC0AV57_CATRO</name>